<reference evidence="4" key="1">
    <citation type="submission" date="2021-01" db="UniProtKB">
        <authorList>
            <consortium name="EnsemblMetazoa"/>
        </authorList>
    </citation>
    <scope>IDENTIFICATION</scope>
</reference>
<dbReference type="Gene3D" id="2.40.10.10">
    <property type="entry name" value="Trypsin-like serine proteases"/>
    <property type="match status" value="1"/>
</dbReference>
<dbReference type="InterPro" id="IPR001314">
    <property type="entry name" value="Peptidase_S1A"/>
</dbReference>
<evidence type="ECO:0000313" key="4">
    <source>
        <dbReference type="EnsemblMetazoa" id="NP_001155015"/>
    </source>
</evidence>
<accession>A0A7M6UVE3</accession>
<dbReference type="FunFam" id="2.40.10.10:FF:000068">
    <property type="entry name" value="transmembrane protease serine 2"/>
    <property type="match status" value="1"/>
</dbReference>
<dbReference type="EnsemblMetazoa" id="NM_001161543">
    <property type="protein sequence ID" value="NP_001155015"/>
    <property type="gene ID" value="LOC100301997"/>
</dbReference>
<dbReference type="SMART" id="SM00020">
    <property type="entry name" value="Tryp_SPc"/>
    <property type="match status" value="1"/>
</dbReference>
<name>A0A7M6UVE3_NASVI</name>
<keyword evidence="2" id="KW-0732">Signal</keyword>
<protein>
    <recommendedName>
        <fullName evidence="3">Peptidase S1 domain-containing protein</fullName>
    </recommendedName>
</protein>
<dbReference type="PROSITE" id="PS50240">
    <property type="entry name" value="TRYPSIN_DOM"/>
    <property type="match status" value="1"/>
</dbReference>
<dbReference type="InterPro" id="IPR051333">
    <property type="entry name" value="CLIP_Serine_Protease"/>
</dbReference>
<dbReference type="CDD" id="cd00190">
    <property type="entry name" value="Tryp_SPc"/>
    <property type="match status" value="1"/>
</dbReference>
<dbReference type="Pfam" id="PF00089">
    <property type="entry name" value="Trypsin"/>
    <property type="match status" value="1"/>
</dbReference>
<dbReference type="SUPFAM" id="SSF50494">
    <property type="entry name" value="Trypsin-like serine proteases"/>
    <property type="match status" value="1"/>
</dbReference>
<dbReference type="PANTHER" id="PTHR24260:SF136">
    <property type="entry name" value="GH08193P-RELATED"/>
    <property type="match status" value="1"/>
</dbReference>
<dbReference type="GO" id="GO:0004252">
    <property type="term" value="F:serine-type endopeptidase activity"/>
    <property type="evidence" value="ECO:0007669"/>
    <property type="project" value="InterPro"/>
</dbReference>
<dbReference type="RefSeq" id="NP_001155015.1">
    <property type="nucleotide sequence ID" value="NM_001161543.1"/>
</dbReference>
<dbReference type="OrthoDB" id="7699272at2759"/>
<dbReference type="PRINTS" id="PR00722">
    <property type="entry name" value="CHYMOTRYPSIN"/>
</dbReference>
<dbReference type="InterPro" id="IPR043504">
    <property type="entry name" value="Peptidase_S1_PA_chymotrypsin"/>
</dbReference>
<feature type="signal peptide" evidence="2">
    <location>
        <begin position="1"/>
        <end position="25"/>
    </location>
</feature>
<dbReference type="PROSITE" id="PS00134">
    <property type="entry name" value="TRYPSIN_HIS"/>
    <property type="match status" value="1"/>
</dbReference>
<dbReference type="AlphaFoldDB" id="A0A7M6UVE3"/>
<dbReference type="InterPro" id="IPR018114">
    <property type="entry name" value="TRYPSIN_HIS"/>
</dbReference>
<evidence type="ECO:0000259" key="3">
    <source>
        <dbReference type="PROSITE" id="PS50240"/>
    </source>
</evidence>
<dbReference type="Proteomes" id="UP000002358">
    <property type="component" value="Chromosome 4"/>
</dbReference>
<feature type="chain" id="PRO_5029757817" description="Peptidase S1 domain-containing protein" evidence="2">
    <location>
        <begin position="26"/>
        <end position="282"/>
    </location>
</feature>
<dbReference type="GO" id="GO:0006508">
    <property type="term" value="P:proteolysis"/>
    <property type="evidence" value="ECO:0007669"/>
    <property type="project" value="InterPro"/>
</dbReference>
<dbReference type="InParanoid" id="A0A7M6UVE3"/>
<dbReference type="PANTHER" id="PTHR24260">
    <property type="match status" value="1"/>
</dbReference>
<dbReference type="SMR" id="A0A7M6UVE3"/>
<evidence type="ECO:0000313" key="5">
    <source>
        <dbReference type="Proteomes" id="UP000002358"/>
    </source>
</evidence>
<organism evidence="4 5">
    <name type="scientific">Nasonia vitripennis</name>
    <name type="common">Parasitic wasp</name>
    <dbReference type="NCBI Taxonomy" id="7425"/>
    <lineage>
        <taxon>Eukaryota</taxon>
        <taxon>Metazoa</taxon>
        <taxon>Ecdysozoa</taxon>
        <taxon>Arthropoda</taxon>
        <taxon>Hexapoda</taxon>
        <taxon>Insecta</taxon>
        <taxon>Pterygota</taxon>
        <taxon>Neoptera</taxon>
        <taxon>Endopterygota</taxon>
        <taxon>Hymenoptera</taxon>
        <taxon>Apocrita</taxon>
        <taxon>Proctotrupomorpha</taxon>
        <taxon>Chalcidoidea</taxon>
        <taxon>Pteromalidae</taxon>
        <taxon>Pteromalinae</taxon>
        <taxon>Nasonia</taxon>
    </lineage>
</organism>
<dbReference type="InterPro" id="IPR009003">
    <property type="entry name" value="Peptidase_S1_PA"/>
</dbReference>
<dbReference type="InterPro" id="IPR001254">
    <property type="entry name" value="Trypsin_dom"/>
</dbReference>
<keyword evidence="1" id="KW-1015">Disulfide bond</keyword>
<evidence type="ECO:0000256" key="1">
    <source>
        <dbReference type="ARBA" id="ARBA00023157"/>
    </source>
</evidence>
<keyword evidence="5" id="KW-1185">Reference proteome</keyword>
<evidence type="ECO:0000256" key="2">
    <source>
        <dbReference type="SAM" id="SignalP"/>
    </source>
</evidence>
<proteinExistence type="predicted"/>
<dbReference type="KEGG" id="nvi:100301997"/>
<sequence length="282" mass="32336">MIHFNLTPSVYSLIFFLLTLYESCAEPIINTEPSDPSNAAEKALFSDYPFIVSIGTKYHPITKQELSYKSGHFCGGSLVTKRHVVTAAHCFDTDEKKAHVRVLVGISNFYQEPEVIDVEGWTKYVDWPLRKLESPYHDIAVLKLKKEVTTPNVVLIPLYNKHYDKSDIHLESIGWGRTEMSNESPDLLKIPLKIVPRAKCEREFQDLLGDEYYIRMWKLCTRSPKKLYLGSGDSGGPLIYKENGVMKLFGVNEANCDRTCLMLNIHARVYNYVDFITDMIKK</sequence>
<dbReference type="GeneID" id="100301997"/>
<feature type="domain" description="Peptidase S1" evidence="3">
    <location>
        <begin position="28"/>
        <end position="281"/>
    </location>
</feature>